<dbReference type="RefSeq" id="WP_184709791.1">
    <property type="nucleotide sequence ID" value="NZ_JACHBG010000021.1"/>
</dbReference>
<gene>
    <name evidence="2" type="ORF">GGD46_005635</name>
</gene>
<dbReference type="Proteomes" id="UP000565576">
    <property type="component" value="Unassembled WGS sequence"/>
</dbReference>
<comment type="caution">
    <text evidence="2">The sequence shown here is derived from an EMBL/GenBank/DDBJ whole genome shotgun (WGS) entry which is preliminary data.</text>
</comment>
<feature type="chain" id="PRO_5031489828" evidence="1">
    <location>
        <begin position="27"/>
        <end position="164"/>
    </location>
</feature>
<protein>
    <submittedName>
        <fullName evidence="2">Uncharacterized protein</fullName>
    </submittedName>
</protein>
<keyword evidence="1" id="KW-0732">Signal</keyword>
<feature type="signal peptide" evidence="1">
    <location>
        <begin position="1"/>
        <end position="26"/>
    </location>
</feature>
<accession>A0A7X0IW75</accession>
<reference evidence="2 3" key="1">
    <citation type="submission" date="2020-08" db="EMBL/GenBank/DDBJ databases">
        <title>Genomic Encyclopedia of Type Strains, Phase IV (KMG-V): Genome sequencing to study the core and pangenomes of soil and plant-associated prokaryotes.</title>
        <authorList>
            <person name="Whitman W."/>
        </authorList>
    </citation>
    <scope>NUCLEOTIDE SEQUENCE [LARGE SCALE GENOMIC DNA]</scope>
    <source>
        <strain evidence="2 3">SEMIA 4060</strain>
    </source>
</reference>
<dbReference type="AlphaFoldDB" id="A0A7X0IW75"/>
<evidence type="ECO:0000256" key="1">
    <source>
        <dbReference type="SAM" id="SignalP"/>
    </source>
</evidence>
<evidence type="ECO:0000313" key="2">
    <source>
        <dbReference type="EMBL" id="MBB6488321.1"/>
    </source>
</evidence>
<dbReference type="EMBL" id="JACHBG010000021">
    <property type="protein sequence ID" value="MBB6488321.1"/>
    <property type="molecule type" value="Genomic_DNA"/>
</dbReference>
<organism evidence="2 3">
    <name type="scientific">Rhizobium lusitanum</name>
    <dbReference type="NCBI Taxonomy" id="293958"/>
    <lineage>
        <taxon>Bacteria</taxon>
        <taxon>Pseudomonadati</taxon>
        <taxon>Pseudomonadota</taxon>
        <taxon>Alphaproteobacteria</taxon>
        <taxon>Hyphomicrobiales</taxon>
        <taxon>Rhizobiaceae</taxon>
        <taxon>Rhizobium/Agrobacterium group</taxon>
        <taxon>Rhizobium</taxon>
    </lineage>
</organism>
<proteinExistence type="predicted"/>
<name>A0A7X0IW75_9HYPH</name>
<evidence type="ECO:0000313" key="3">
    <source>
        <dbReference type="Proteomes" id="UP000565576"/>
    </source>
</evidence>
<sequence length="164" mass="18442">MKKSIIALTAALATCTHIARTTPAFATDDACAPVRAMSEKLNATSRARLDGTSRLMAISFTSLFVDAKQWWREGSEPWHVEPRQYSKTSDLENCQHVGSETIDGVRTEIWSYDHLSPEQVDSIKIWISVETGLPLKSHFKRVEQKNGVEWDGIYTYSPDIKDPA</sequence>